<feature type="domain" description="CCHC-type" evidence="4">
    <location>
        <begin position="377"/>
        <end position="393"/>
    </location>
</feature>
<evidence type="ECO:0000256" key="2">
    <source>
        <dbReference type="SAM" id="Coils"/>
    </source>
</evidence>
<feature type="compositionally biased region" description="Polar residues" evidence="3">
    <location>
        <begin position="401"/>
        <end position="412"/>
    </location>
</feature>
<dbReference type="OrthoDB" id="6102830at2759"/>
<dbReference type="PROSITE" id="PS50158">
    <property type="entry name" value="ZF_CCHC"/>
    <property type="match status" value="1"/>
</dbReference>
<dbReference type="PANTHER" id="PTHR19963:SF30">
    <property type="entry name" value="ENDONUCLEASE_EXONUCLEASE_PHOSPHATASE DOMAIN-CONTAINING PROTEIN"/>
    <property type="match status" value="1"/>
</dbReference>
<accession>A0A6J8E4D7</accession>
<evidence type="ECO:0000259" key="4">
    <source>
        <dbReference type="PROSITE" id="PS50158"/>
    </source>
</evidence>
<proteinExistence type="predicted"/>
<sequence>MTADQTNIMTNLSLPRISSLSDSNLNRSTYHVNHKPDKVMELRRRIQELEREKELNTRQTMTTEPHPSAHSMQSQYKNYGNGEQQPYRWNQQNSSYYPDTRFSETTYQMRNRTESFASQDSYKSRLPYFNGKGDWKTLMVQFQIIAERNNWSPRQQTKEILLVIMDEVLTFATELAPEVRTSFMLFNSEMERRFGNYNFPEIYRRELQTVKKQYQESIHEYDARIEGMVRKAYPGMDKQLFNNISIEYMLSELPDQSLAYDVLTKRPRTIEETINLVTWHLTCKNDMRGKSQIRLVETTEDEQEVDYEDLNCRKAGHQRYVTEETLNQFGRDMRESMTKDIVKSIGDMMDEKLMNKEPKRREDKWLPKEKYQKTSNKCYSCNQEGHFSRDCPNKKNDKQQYENMTIQNTLNR</sequence>
<protein>
    <recommendedName>
        <fullName evidence="4">CCHC-type domain-containing protein</fullName>
    </recommendedName>
</protein>
<dbReference type="PANTHER" id="PTHR19963">
    <property type="entry name" value="CCHC-TYPE DOMAIN-CONTAINING PROTEIN"/>
    <property type="match status" value="1"/>
</dbReference>
<evidence type="ECO:0000256" key="1">
    <source>
        <dbReference type="PROSITE-ProRule" id="PRU00047"/>
    </source>
</evidence>
<name>A0A6J8E4D7_MYTCO</name>
<dbReference type="InterPro" id="IPR001878">
    <property type="entry name" value="Znf_CCHC"/>
</dbReference>
<reference evidence="5 6" key="1">
    <citation type="submission" date="2020-06" db="EMBL/GenBank/DDBJ databases">
        <authorList>
            <person name="Li R."/>
            <person name="Bekaert M."/>
        </authorList>
    </citation>
    <scope>NUCLEOTIDE SEQUENCE [LARGE SCALE GENOMIC DNA]</scope>
    <source>
        <strain evidence="6">wild</strain>
    </source>
</reference>
<dbReference type="Pfam" id="PF00098">
    <property type="entry name" value="zf-CCHC"/>
    <property type="match status" value="1"/>
</dbReference>
<gene>
    <name evidence="5" type="ORF">MCOR_46746</name>
</gene>
<dbReference type="GO" id="GO:0003676">
    <property type="term" value="F:nucleic acid binding"/>
    <property type="evidence" value="ECO:0007669"/>
    <property type="project" value="InterPro"/>
</dbReference>
<organism evidence="5 6">
    <name type="scientific">Mytilus coruscus</name>
    <name type="common">Sea mussel</name>
    <dbReference type="NCBI Taxonomy" id="42192"/>
    <lineage>
        <taxon>Eukaryota</taxon>
        <taxon>Metazoa</taxon>
        <taxon>Spiralia</taxon>
        <taxon>Lophotrochozoa</taxon>
        <taxon>Mollusca</taxon>
        <taxon>Bivalvia</taxon>
        <taxon>Autobranchia</taxon>
        <taxon>Pteriomorphia</taxon>
        <taxon>Mytilida</taxon>
        <taxon>Mytiloidea</taxon>
        <taxon>Mytilidae</taxon>
        <taxon>Mytilinae</taxon>
        <taxon>Mytilus</taxon>
    </lineage>
</organism>
<feature type="compositionally biased region" description="Basic and acidic residues" evidence="3">
    <location>
        <begin position="389"/>
        <end position="400"/>
    </location>
</feature>
<feature type="region of interest" description="Disordered" evidence="3">
    <location>
        <begin position="389"/>
        <end position="412"/>
    </location>
</feature>
<dbReference type="SMART" id="SM00343">
    <property type="entry name" value="ZnF_C2HC"/>
    <property type="match status" value="1"/>
</dbReference>
<keyword evidence="6" id="KW-1185">Reference proteome</keyword>
<keyword evidence="1" id="KW-0863">Zinc-finger</keyword>
<dbReference type="Proteomes" id="UP000507470">
    <property type="component" value="Unassembled WGS sequence"/>
</dbReference>
<dbReference type="GO" id="GO:0008270">
    <property type="term" value="F:zinc ion binding"/>
    <property type="evidence" value="ECO:0007669"/>
    <property type="project" value="UniProtKB-KW"/>
</dbReference>
<dbReference type="Gene3D" id="4.10.60.10">
    <property type="entry name" value="Zinc finger, CCHC-type"/>
    <property type="match status" value="1"/>
</dbReference>
<evidence type="ECO:0000313" key="5">
    <source>
        <dbReference type="EMBL" id="CAC5413891.1"/>
    </source>
</evidence>
<evidence type="ECO:0000256" key="3">
    <source>
        <dbReference type="SAM" id="MobiDB-lite"/>
    </source>
</evidence>
<keyword evidence="2" id="KW-0175">Coiled coil</keyword>
<dbReference type="EMBL" id="CACVKT020008264">
    <property type="protein sequence ID" value="CAC5413891.1"/>
    <property type="molecule type" value="Genomic_DNA"/>
</dbReference>
<dbReference type="SUPFAM" id="SSF57756">
    <property type="entry name" value="Retrovirus zinc finger-like domains"/>
    <property type="match status" value="1"/>
</dbReference>
<dbReference type="AlphaFoldDB" id="A0A6J8E4D7"/>
<feature type="coiled-coil region" evidence="2">
    <location>
        <begin position="32"/>
        <end position="59"/>
    </location>
</feature>
<keyword evidence="1" id="KW-0479">Metal-binding</keyword>
<dbReference type="InterPro" id="IPR036875">
    <property type="entry name" value="Znf_CCHC_sf"/>
</dbReference>
<evidence type="ECO:0000313" key="6">
    <source>
        <dbReference type="Proteomes" id="UP000507470"/>
    </source>
</evidence>
<keyword evidence="1" id="KW-0862">Zinc</keyword>